<reference evidence="4" key="1">
    <citation type="submission" date="2016-10" db="EMBL/GenBank/DDBJ databases">
        <authorList>
            <person name="Varghese N."/>
            <person name="Submissions S."/>
        </authorList>
    </citation>
    <scope>NUCLEOTIDE SEQUENCE [LARGE SCALE GENOMIC DNA]</scope>
    <source>
        <strain evidence="4">CGMCC 4.3504</strain>
    </source>
</reference>
<dbReference type="Proteomes" id="UP000182100">
    <property type="component" value="Unassembled WGS sequence"/>
</dbReference>
<accession>A0A1G6I2T9</accession>
<dbReference type="Pfam" id="PF13699">
    <property type="entry name" value="eCIS_core"/>
    <property type="match status" value="1"/>
</dbReference>
<proteinExistence type="predicted"/>
<dbReference type="AlphaFoldDB" id="A0A1G6I2T9"/>
<evidence type="ECO:0000256" key="1">
    <source>
        <dbReference type="SAM" id="MobiDB-lite"/>
    </source>
</evidence>
<evidence type="ECO:0000313" key="4">
    <source>
        <dbReference type="Proteomes" id="UP000182100"/>
    </source>
</evidence>
<feature type="compositionally biased region" description="Polar residues" evidence="1">
    <location>
        <begin position="350"/>
        <end position="360"/>
    </location>
</feature>
<keyword evidence="4" id="KW-1185">Reference proteome</keyword>
<dbReference type="EMBL" id="FMZK01000001">
    <property type="protein sequence ID" value="SDC00859.1"/>
    <property type="molecule type" value="Genomic_DNA"/>
</dbReference>
<gene>
    <name evidence="3" type="ORF">SAMN05216505_10134</name>
</gene>
<feature type="region of interest" description="Disordered" evidence="1">
    <location>
        <begin position="1"/>
        <end position="50"/>
    </location>
</feature>
<feature type="region of interest" description="Disordered" evidence="1">
    <location>
        <begin position="329"/>
        <end position="360"/>
    </location>
</feature>
<protein>
    <recommendedName>
        <fullName evidence="2">eCIS core domain-containing protein</fullName>
    </recommendedName>
</protein>
<organism evidence="3 4">
    <name type="scientific">Streptomyces prasinopilosus</name>
    <dbReference type="NCBI Taxonomy" id="67344"/>
    <lineage>
        <taxon>Bacteria</taxon>
        <taxon>Bacillati</taxon>
        <taxon>Actinomycetota</taxon>
        <taxon>Actinomycetes</taxon>
        <taxon>Kitasatosporales</taxon>
        <taxon>Streptomycetaceae</taxon>
        <taxon>Streptomyces</taxon>
    </lineage>
</organism>
<dbReference type="STRING" id="67344.SAMN05216505_10134"/>
<feature type="region of interest" description="Disordered" evidence="1">
    <location>
        <begin position="175"/>
        <end position="262"/>
    </location>
</feature>
<dbReference type="InterPro" id="IPR025295">
    <property type="entry name" value="eCIS_core_dom"/>
</dbReference>
<feature type="domain" description="eCIS core" evidence="2">
    <location>
        <begin position="109"/>
        <end position="180"/>
    </location>
</feature>
<name>A0A1G6I2T9_9ACTN</name>
<evidence type="ECO:0000313" key="3">
    <source>
        <dbReference type="EMBL" id="SDC00859.1"/>
    </source>
</evidence>
<feature type="compositionally biased region" description="Basic and acidic residues" evidence="1">
    <location>
        <begin position="14"/>
        <end position="24"/>
    </location>
</feature>
<feature type="compositionally biased region" description="Polar residues" evidence="1">
    <location>
        <begin position="175"/>
        <end position="188"/>
    </location>
</feature>
<evidence type="ECO:0000259" key="2">
    <source>
        <dbReference type="Pfam" id="PF13699"/>
    </source>
</evidence>
<sequence>MERSFRPSGRFPVHPRESELHAGDSSHGSARVRTPGKKPGGDGPSAHPLLALQNSAGNAAVVQMLRQEGHAWAQPEQHLHDAGCGHQQTGQPQVQRSAVHDVLRSGGSPMNSGLREEMEARLGADFSQVRIHDDSAARASAAEVGARAYTSGHHVVIGDGGGDKHTLAHELTHVIQQRQGPVSGTDTGSGLRMSDPSDAYEQAAEQNARQVMSAPLPVQRRASADRENPGPESSPAEETPVQRAPDWKNNPTKNALAAQKAAHPGDALVHTLHHIVPKSLLEQFARLLSPAQLTQVVNALQPHAPSAFTTPQASLGAVSKALKNLPANFALGPEPAGRSDDPGSSGPDLNYSTEDGSITPRSEQLERVYEFIDQQVNAGGPVAPGDLQTRFIAPLIVACQEHALAIARDGLSGPVGLDPNRTRWLGDAATRTQHRNGMLEPLV</sequence>